<dbReference type="EMBL" id="WNWW01000534">
    <property type="protein sequence ID" value="KAF3423807.1"/>
    <property type="molecule type" value="Genomic_DNA"/>
</dbReference>
<accession>A0A833W4R3</accession>
<comment type="caution">
    <text evidence="1">The sequence shown here is derived from an EMBL/GenBank/DDBJ whole genome shotgun (WGS) entry which is preliminary data.</text>
</comment>
<gene>
    <name evidence="1" type="ORF">E2986_05150</name>
</gene>
<name>A0A833W4R3_9HYME</name>
<evidence type="ECO:0000313" key="1">
    <source>
        <dbReference type="EMBL" id="KAF3423807.1"/>
    </source>
</evidence>
<dbReference type="AlphaFoldDB" id="A0A833W4R3"/>
<protein>
    <submittedName>
        <fullName evidence="1">Uncharacterized protein</fullName>
    </submittedName>
</protein>
<keyword evidence="2" id="KW-1185">Reference proteome</keyword>
<organism evidence="1 2">
    <name type="scientific">Frieseomelitta varia</name>
    <dbReference type="NCBI Taxonomy" id="561572"/>
    <lineage>
        <taxon>Eukaryota</taxon>
        <taxon>Metazoa</taxon>
        <taxon>Ecdysozoa</taxon>
        <taxon>Arthropoda</taxon>
        <taxon>Hexapoda</taxon>
        <taxon>Insecta</taxon>
        <taxon>Pterygota</taxon>
        <taxon>Neoptera</taxon>
        <taxon>Endopterygota</taxon>
        <taxon>Hymenoptera</taxon>
        <taxon>Apocrita</taxon>
        <taxon>Aculeata</taxon>
        <taxon>Apoidea</taxon>
        <taxon>Anthophila</taxon>
        <taxon>Apidae</taxon>
        <taxon>Frieseomelitta</taxon>
    </lineage>
</organism>
<reference evidence="1" key="1">
    <citation type="submission" date="2019-11" db="EMBL/GenBank/DDBJ databases">
        <title>The nuclear and mitochondrial genomes of Frieseomelitta varia - a highly eusocial stingless bee (Meliponini) with a permanently sterile worker caste.</title>
        <authorList>
            <person name="Freitas F.C.P."/>
            <person name="Lourenco A.P."/>
            <person name="Nunes F.M.F."/>
            <person name="Paschoal A.R."/>
            <person name="Abreu F.C.P."/>
            <person name="Barbin F.O."/>
            <person name="Bataglia L."/>
            <person name="Cardoso-Junior C.A.M."/>
            <person name="Cervoni M.S."/>
            <person name="Silva S.R."/>
            <person name="Dalarmi F."/>
            <person name="Del Lama M.A."/>
            <person name="Depintor T.S."/>
            <person name="Ferreira K.M."/>
            <person name="Goria P.S."/>
            <person name="Jaskot M.C."/>
            <person name="Lago D.C."/>
            <person name="Luna-Lucena D."/>
            <person name="Moda L.M."/>
            <person name="Nascimento L."/>
            <person name="Pedrino M."/>
            <person name="Rabico F.O."/>
            <person name="Sanches F.C."/>
            <person name="Santos D.E."/>
            <person name="Santos C.G."/>
            <person name="Vieira J."/>
            <person name="Lopes T.F."/>
            <person name="Barchuk A.R."/>
            <person name="Hartfelder K."/>
            <person name="Simoes Z.L.P."/>
            <person name="Bitondi M.M.G."/>
            <person name="Pinheiro D.G."/>
        </authorList>
    </citation>
    <scope>NUCLEOTIDE SEQUENCE</scope>
    <source>
        <strain evidence="1">USP_RPSP 00005682</strain>
        <tissue evidence="1">Whole individual</tissue>
    </source>
</reference>
<proteinExistence type="predicted"/>
<sequence>MVYLCITNEVNYFIITIGLNGLYTMVAHTVLLDFTVPSSVIVDVEKRSNLKIAIANVLQEHFDSLKPLTESSIDGSFLVLYTGPKGSLITVRGYTEGLITVNIEYYKRDEEEALLDFELQISQYLIASHGYQIQNQLLYLSNMGSLQVTFVQPKYAIFHFADFLPLNAKKIAKDKNVIAKDHHLMNRIIKISKNFTICGRNTHNKEDLVAVAIPGSGRCDGSEQPTQ</sequence>
<evidence type="ECO:0000313" key="2">
    <source>
        <dbReference type="Proteomes" id="UP000655588"/>
    </source>
</evidence>
<dbReference type="Proteomes" id="UP000655588">
    <property type="component" value="Unassembled WGS sequence"/>
</dbReference>